<evidence type="ECO:0000259" key="10">
    <source>
        <dbReference type="PROSITE" id="PS50893"/>
    </source>
</evidence>
<reference evidence="11 12" key="1">
    <citation type="submission" date="2016-08" db="EMBL/GenBank/DDBJ databases">
        <title>A Parts List for Fungal Cellulosomes Revealed by Comparative Genomics.</title>
        <authorList>
            <consortium name="DOE Joint Genome Institute"/>
            <person name="Haitjema C.H."/>
            <person name="Gilmore S.P."/>
            <person name="Henske J.K."/>
            <person name="Solomon K.V."/>
            <person name="De Groot R."/>
            <person name="Kuo A."/>
            <person name="Mondo S.J."/>
            <person name="Salamov A.A."/>
            <person name="Labutti K."/>
            <person name="Zhao Z."/>
            <person name="Chiniquy J."/>
            <person name="Barry K."/>
            <person name="Brewer H.M."/>
            <person name="Purvine S.O."/>
            <person name="Wright A.T."/>
            <person name="Boxma B."/>
            <person name="Van Alen T."/>
            <person name="Hackstein J.H."/>
            <person name="Baker S.E."/>
            <person name="Grigoriev I.V."/>
            <person name="O'Malley M.A."/>
        </authorList>
    </citation>
    <scope>NUCLEOTIDE SEQUENCE [LARGE SCALE GENOMIC DNA]</scope>
    <source>
        <strain evidence="11 12">G1</strain>
    </source>
</reference>
<dbReference type="STRING" id="1754190.A0A1Y1ZY96"/>
<dbReference type="PROSITE" id="PS50893">
    <property type="entry name" value="ABC_TRANSPORTER_2"/>
    <property type="match status" value="1"/>
</dbReference>
<dbReference type="InterPro" id="IPR003593">
    <property type="entry name" value="AAA+_ATPase"/>
</dbReference>
<organism evidence="11 12">
    <name type="scientific">Neocallimastix californiae</name>
    <dbReference type="NCBI Taxonomy" id="1754190"/>
    <lineage>
        <taxon>Eukaryota</taxon>
        <taxon>Fungi</taxon>
        <taxon>Fungi incertae sedis</taxon>
        <taxon>Chytridiomycota</taxon>
        <taxon>Chytridiomycota incertae sedis</taxon>
        <taxon>Neocallimastigomycetes</taxon>
        <taxon>Neocallimastigales</taxon>
        <taxon>Neocallimastigaceae</taxon>
        <taxon>Neocallimastix</taxon>
    </lineage>
</organism>
<name>A0A1Y1ZY96_9FUNG</name>
<comment type="subcellular location">
    <subcellularLocation>
        <location evidence="1">Membrane</location>
        <topology evidence="1">Multi-pass membrane protein</topology>
    </subcellularLocation>
</comment>
<comment type="caution">
    <text evidence="11">The sequence shown here is derived from an EMBL/GenBank/DDBJ whole genome shotgun (WGS) entry which is preliminary data.</text>
</comment>
<dbReference type="GO" id="GO:0016887">
    <property type="term" value="F:ATP hydrolysis activity"/>
    <property type="evidence" value="ECO:0007669"/>
    <property type="project" value="InterPro"/>
</dbReference>
<evidence type="ECO:0000313" key="12">
    <source>
        <dbReference type="Proteomes" id="UP000193920"/>
    </source>
</evidence>
<keyword evidence="9" id="KW-0472">Membrane</keyword>
<dbReference type="CDD" id="cd03263">
    <property type="entry name" value="ABC_subfamily_A"/>
    <property type="match status" value="1"/>
</dbReference>
<keyword evidence="5" id="KW-0677">Repeat</keyword>
<keyword evidence="3" id="KW-0813">Transport</keyword>
<evidence type="ECO:0000256" key="9">
    <source>
        <dbReference type="ARBA" id="ARBA00023136"/>
    </source>
</evidence>
<evidence type="ECO:0000313" key="11">
    <source>
        <dbReference type="EMBL" id="ORY15223.1"/>
    </source>
</evidence>
<gene>
    <name evidence="11" type="ORF">LY90DRAFT_436671</name>
</gene>
<comment type="similarity">
    <text evidence="2">Belongs to the ABC transporter superfamily. ABCA family.</text>
</comment>
<dbReference type="GO" id="GO:0005319">
    <property type="term" value="F:lipid transporter activity"/>
    <property type="evidence" value="ECO:0007669"/>
    <property type="project" value="TreeGrafter"/>
</dbReference>
<proteinExistence type="inferred from homology"/>
<dbReference type="SUPFAM" id="SSF52540">
    <property type="entry name" value="P-loop containing nucleoside triphosphate hydrolases"/>
    <property type="match status" value="1"/>
</dbReference>
<keyword evidence="6" id="KW-0547">Nucleotide-binding</keyword>
<feature type="domain" description="ABC transporter" evidence="10">
    <location>
        <begin position="49"/>
        <end position="283"/>
    </location>
</feature>
<sequence>MDDSDDHVIYDEDNDDVNSCTRLNSCQTKNINYTTELNNNKDQLEYKSINQNDLVNFSFKNKINNDPYINSKIYRAVNDVTFQINENECLSLLGHNGAGKTTTISMIMGKENITRGEIYFEKNTYSGLCPQYSTLWPSLKVKEILEFYLMIAGYSKKTSKLKARYLMELSKIESYSNYRINELSGGTKRKLSLLISLCNNPRHLFLDEPTSGVDPFTRRFIWNLIKNYKNENRVIMLLTTHSTEEAEYLSDKIAILDKGTLKYIGSPQYLKMVYEKDYILEIFNLNRNNFNFEKEIVISKNLFNNNQYQKEQYINFERYTFMVDKKQIALIYNEMELLKQSGIITEYNFGQCPLEQIFINKIKH</sequence>
<evidence type="ECO:0000256" key="4">
    <source>
        <dbReference type="ARBA" id="ARBA00022692"/>
    </source>
</evidence>
<evidence type="ECO:0000256" key="7">
    <source>
        <dbReference type="ARBA" id="ARBA00022840"/>
    </source>
</evidence>
<evidence type="ECO:0000256" key="8">
    <source>
        <dbReference type="ARBA" id="ARBA00022989"/>
    </source>
</evidence>
<keyword evidence="11" id="KW-0378">Hydrolase</keyword>
<accession>A0A1Y1ZY96</accession>
<dbReference type="SMART" id="SM00382">
    <property type="entry name" value="AAA"/>
    <property type="match status" value="1"/>
</dbReference>
<dbReference type="PANTHER" id="PTHR19229">
    <property type="entry name" value="ATP-BINDING CASSETTE TRANSPORTER SUBFAMILY A ABCA"/>
    <property type="match status" value="1"/>
</dbReference>
<evidence type="ECO:0000256" key="3">
    <source>
        <dbReference type="ARBA" id="ARBA00022448"/>
    </source>
</evidence>
<dbReference type="Proteomes" id="UP000193920">
    <property type="component" value="Unassembled WGS sequence"/>
</dbReference>
<keyword evidence="4" id="KW-0812">Transmembrane</keyword>
<evidence type="ECO:0000256" key="2">
    <source>
        <dbReference type="ARBA" id="ARBA00008869"/>
    </source>
</evidence>
<dbReference type="InterPro" id="IPR026082">
    <property type="entry name" value="ABCA"/>
</dbReference>
<dbReference type="FunFam" id="3.40.50.300:FF:000335">
    <property type="entry name" value="ATP binding cassette subfamily A member 5"/>
    <property type="match status" value="1"/>
</dbReference>
<dbReference type="Gene3D" id="3.40.50.300">
    <property type="entry name" value="P-loop containing nucleotide triphosphate hydrolases"/>
    <property type="match status" value="1"/>
</dbReference>
<dbReference type="GO" id="GO:0005524">
    <property type="term" value="F:ATP binding"/>
    <property type="evidence" value="ECO:0007669"/>
    <property type="project" value="UniProtKB-KW"/>
</dbReference>
<dbReference type="AlphaFoldDB" id="A0A1Y1ZY96"/>
<dbReference type="Pfam" id="PF00005">
    <property type="entry name" value="ABC_tran"/>
    <property type="match status" value="1"/>
</dbReference>
<dbReference type="PANTHER" id="PTHR19229:SF36">
    <property type="entry name" value="ATP-BINDING CASSETTE SUB-FAMILY A MEMBER 2"/>
    <property type="match status" value="1"/>
</dbReference>
<evidence type="ECO:0000256" key="5">
    <source>
        <dbReference type="ARBA" id="ARBA00022737"/>
    </source>
</evidence>
<dbReference type="GO" id="GO:0140359">
    <property type="term" value="F:ABC-type transporter activity"/>
    <property type="evidence" value="ECO:0007669"/>
    <property type="project" value="InterPro"/>
</dbReference>
<dbReference type="GO" id="GO:0016020">
    <property type="term" value="C:membrane"/>
    <property type="evidence" value="ECO:0007669"/>
    <property type="project" value="UniProtKB-SubCell"/>
</dbReference>
<protein>
    <submittedName>
        <fullName evidence="11">p-loop containing nucleoside triphosphate hydrolase protein</fullName>
    </submittedName>
</protein>
<keyword evidence="7" id="KW-0067">ATP-binding</keyword>
<dbReference type="EMBL" id="MCOG01000343">
    <property type="protein sequence ID" value="ORY15223.1"/>
    <property type="molecule type" value="Genomic_DNA"/>
</dbReference>
<keyword evidence="8" id="KW-1133">Transmembrane helix</keyword>
<dbReference type="OrthoDB" id="66620at2759"/>
<dbReference type="InterPro" id="IPR003439">
    <property type="entry name" value="ABC_transporter-like_ATP-bd"/>
</dbReference>
<keyword evidence="12" id="KW-1185">Reference proteome</keyword>
<evidence type="ECO:0000256" key="1">
    <source>
        <dbReference type="ARBA" id="ARBA00004141"/>
    </source>
</evidence>
<dbReference type="InterPro" id="IPR027417">
    <property type="entry name" value="P-loop_NTPase"/>
</dbReference>
<evidence type="ECO:0000256" key="6">
    <source>
        <dbReference type="ARBA" id="ARBA00022741"/>
    </source>
</evidence>